<organism evidence="5 6">
    <name type="scientific">Fictibacillus phosphorivorans</name>
    <dbReference type="NCBI Taxonomy" id="1221500"/>
    <lineage>
        <taxon>Bacteria</taxon>
        <taxon>Bacillati</taxon>
        <taxon>Bacillota</taxon>
        <taxon>Bacilli</taxon>
        <taxon>Bacillales</taxon>
        <taxon>Fictibacillaceae</taxon>
        <taxon>Fictibacillus</taxon>
    </lineage>
</organism>
<dbReference type="AlphaFoldDB" id="A0A165P3K7"/>
<evidence type="ECO:0000259" key="4">
    <source>
        <dbReference type="PROSITE" id="PS51186"/>
    </source>
</evidence>
<sequence length="184" mass="21126">MLKTDNISLRELVCEDWKAIHQYASQEIVSQYQPWGPNSENDSISYVSEVIEESKKVPRVRFAQAIIETNSGKLIGAGELMIKSIINREGEIGYIIHPDYWGKGYATEAAHLLLKLGFTNLNLHRIFATCDPRNQNSEKVLRKLGMTFEGRIRESILLKDGWRDSLIYSMLENEWKADNVNSHK</sequence>
<dbReference type="CDD" id="cd04301">
    <property type="entry name" value="NAT_SF"/>
    <property type="match status" value="1"/>
</dbReference>
<feature type="domain" description="N-acetyltransferase" evidence="4">
    <location>
        <begin position="7"/>
        <end position="173"/>
    </location>
</feature>
<dbReference type="InterPro" id="IPR016181">
    <property type="entry name" value="Acyl_CoA_acyltransferase"/>
</dbReference>
<dbReference type="InterPro" id="IPR000182">
    <property type="entry name" value="GNAT_dom"/>
</dbReference>
<evidence type="ECO:0000256" key="2">
    <source>
        <dbReference type="ARBA" id="ARBA00023315"/>
    </source>
</evidence>
<dbReference type="Pfam" id="PF13302">
    <property type="entry name" value="Acetyltransf_3"/>
    <property type="match status" value="1"/>
</dbReference>
<dbReference type="EMBL" id="LRFC01000001">
    <property type="protein sequence ID" value="KZE68870.1"/>
    <property type="molecule type" value="Genomic_DNA"/>
</dbReference>
<keyword evidence="6" id="KW-1185">Reference proteome</keyword>
<evidence type="ECO:0000256" key="3">
    <source>
        <dbReference type="ARBA" id="ARBA00038502"/>
    </source>
</evidence>
<proteinExistence type="inferred from homology"/>
<dbReference type="GO" id="GO:0016747">
    <property type="term" value="F:acyltransferase activity, transferring groups other than amino-acyl groups"/>
    <property type="evidence" value="ECO:0007669"/>
    <property type="project" value="InterPro"/>
</dbReference>
<comment type="similarity">
    <text evidence="3">Belongs to the acetyltransferase family. RimJ subfamily.</text>
</comment>
<evidence type="ECO:0000256" key="1">
    <source>
        <dbReference type="ARBA" id="ARBA00022679"/>
    </source>
</evidence>
<keyword evidence="1 5" id="KW-0808">Transferase</keyword>
<dbReference type="Proteomes" id="UP000076567">
    <property type="component" value="Unassembled WGS sequence"/>
</dbReference>
<keyword evidence="2" id="KW-0012">Acyltransferase</keyword>
<protein>
    <submittedName>
        <fullName evidence="5">Acetyltransferase</fullName>
    </submittedName>
</protein>
<dbReference type="InterPro" id="IPR051531">
    <property type="entry name" value="N-acetyltransferase"/>
</dbReference>
<dbReference type="OrthoDB" id="9785602at2"/>
<dbReference type="Gene3D" id="3.40.630.30">
    <property type="match status" value="1"/>
</dbReference>
<comment type="caution">
    <text evidence="5">The sequence shown here is derived from an EMBL/GenBank/DDBJ whole genome shotgun (WGS) entry which is preliminary data.</text>
</comment>
<accession>A0A165P3K7</accession>
<reference evidence="6" key="1">
    <citation type="submission" date="2016-01" db="EMBL/GenBank/DDBJ databases">
        <title>Draft genome of Chromobacterium sp. F49.</title>
        <authorList>
            <person name="Hong K.W."/>
        </authorList>
    </citation>
    <scope>NUCLEOTIDE SEQUENCE [LARGE SCALE GENOMIC DNA]</scope>
    <source>
        <strain evidence="6">P7IIIA</strain>
    </source>
</reference>
<evidence type="ECO:0000313" key="6">
    <source>
        <dbReference type="Proteomes" id="UP000076567"/>
    </source>
</evidence>
<dbReference type="PANTHER" id="PTHR43792:SF8">
    <property type="entry name" value="[RIBOSOMAL PROTEIN US5]-ALANINE N-ACETYLTRANSFERASE"/>
    <property type="match status" value="1"/>
</dbReference>
<gene>
    <name evidence="5" type="ORF">AWM68_00930</name>
</gene>
<dbReference type="SUPFAM" id="SSF55729">
    <property type="entry name" value="Acyl-CoA N-acyltransferases (Nat)"/>
    <property type="match status" value="1"/>
</dbReference>
<name>A0A165P3K7_9BACL</name>
<dbReference type="PROSITE" id="PS51186">
    <property type="entry name" value="GNAT"/>
    <property type="match status" value="1"/>
</dbReference>
<evidence type="ECO:0000313" key="5">
    <source>
        <dbReference type="EMBL" id="KZE68870.1"/>
    </source>
</evidence>
<dbReference type="PANTHER" id="PTHR43792">
    <property type="entry name" value="GNAT FAMILY, PUTATIVE (AFU_ORTHOLOGUE AFUA_3G00765)-RELATED-RELATED"/>
    <property type="match status" value="1"/>
</dbReference>
<dbReference type="RefSeq" id="WP_066236205.1">
    <property type="nucleotide sequence ID" value="NZ_LRFC01000001.1"/>
</dbReference>